<feature type="region of interest" description="Disordered" evidence="1">
    <location>
        <begin position="1"/>
        <end position="127"/>
    </location>
</feature>
<name>A0A6A3HM73_9STRA</name>
<feature type="region of interest" description="Disordered" evidence="1">
    <location>
        <begin position="309"/>
        <end position="348"/>
    </location>
</feature>
<organism evidence="2 3">
    <name type="scientific">Phytophthora rubi</name>
    <dbReference type="NCBI Taxonomy" id="129364"/>
    <lineage>
        <taxon>Eukaryota</taxon>
        <taxon>Sar</taxon>
        <taxon>Stramenopiles</taxon>
        <taxon>Oomycota</taxon>
        <taxon>Peronosporomycetes</taxon>
        <taxon>Peronosporales</taxon>
        <taxon>Peronosporaceae</taxon>
        <taxon>Phytophthora</taxon>
    </lineage>
</organism>
<dbReference type="EMBL" id="QXFV01004542">
    <property type="protein sequence ID" value="KAE8969048.1"/>
    <property type="molecule type" value="Genomic_DNA"/>
</dbReference>
<feature type="compositionally biased region" description="Basic and acidic residues" evidence="1">
    <location>
        <begin position="1"/>
        <end position="12"/>
    </location>
</feature>
<proteinExistence type="predicted"/>
<protein>
    <submittedName>
        <fullName evidence="2">Uncharacterized protein</fullName>
    </submittedName>
</protein>
<feature type="compositionally biased region" description="Basic and acidic residues" evidence="1">
    <location>
        <begin position="412"/>
        <end position="429"/>
    </location>
</feature>
<accession>A0A6A3HM73</accession>
<evidence type="ECO:0000313" key="2">
    <source>
        <dbReference type="EMBL" id="KAE8969048.1"/>
    </source>
</evidence>
<reference evidence="2 3" key="1">
    <citation type="submission" date="2018-09" db="EMBL/GenBank/DDBJ databases">
        <title>Genomic investigation of the strawberry pathogen Phytophthora fragariae indicates pathogenicity is determined by transcriptional variation in three key races.</title>
        <authorList>
            <person name="Adams T.M."/>
            <person name="Armitage A.D."/>
            <person name="Sobczyk M.K."/>
            <person name="Bates H.J."/>
            <person name="Dunwell J.M."/>
            <person name="Nellist C.F."/>
            <person name="Harrison R.J."/>
        </authorList>
    </citation>
    <scope>NUCLEOTIDE SEQUENCE [LARGE SCALE GENOMIC DNA]</scope>
    <source>
        <strain evidence="2 3">SCRP249</strain>
    </source>
</reference>
<feature type="region of interest" description="Disordered" evidence="1">
    <location>
        <begin position="362"/>
        <end position="429"/>
    </location>
</feature>
<evidence type="ECO:0000256" key="1">
    <source>
        <dbReference type="SAM" id="MobiDB-lite"/>
    </source>
</evidence>
<dbReference type="AlphaFoldDB" id="A0A6A3HM73"/>
<feature type="compositionally biased region" description="Basic and acidic residues" evidence="1">
    <location>
        <begin position="66"/>
        <end position="77"/>
    </location>
</feature>
<gene>
    <name evidence="2" type="ORF">PR001_g27614</name>
</gene>
<dbReference type="Proteomes" id="UP000429607">
    <property type="component" value="Unassembled WGS sequence"/>
</dbReference>
<sequence length="429" mass="48231">MPQEETPKRQAIEDWPMPKTTPESEKRHYPRPTHQRPQLQLARANQQKRDRDAWTGGSCDAAAPSVEDRGDESRLRFDEDDADEVDAGGLERGTTGVDEASVDGSSGLDDPPPLCGDPTKTSGGWRPSSVQSISSVEMPADARTIVSTSNSCIAEWRRKTEFARRKLLFSSCRALMRAAADGRGRLGVYVDDAALERGGHLPGRLQGGFRFSQPLEEFQPFGLELVDSILRLVKFGRRLHTEDIRLHAEIHLNAQFVLRILRQSLEPIHPLTERHHFLGLGDRQTSRSHSSRGHLFESRGMFKAPVQHRIDPSGRCTSDADDQLGETRPLLRQPQPRPTPRELPTMPKARELATEGDWHAAERLEASDTGNHPVSRAMRTAEPQTVPGKDPGCSPEAQKARPRTPELRNPCRRPEKERLEERRRADEIW</sequence>
<comment type="caution">
    <text evidence="2">The sequence shown here is derived from an EMBL/GenBank/DDBJ whole genome shotgun (WGS) entry which is preliminary data.</text>
</comment>
<evidence type="ECO:0000313" key="3">
    <source>
        <dbReference type="Proteomes" id="UP000429607"/>
    </source>
</evidence>